<evidence type="ECO:0008006" key="2">
    <source>
        <dbReference type="Google" id="ProtNLM"/>
    </source>
</evidence>
<proteinExistence type="predicted"/>
<dbReference type="GO" id="GO:0006974">
    <property type="term" value="P:DNA damage response"/>
    <property type="evidence" value="ECO:0007669"/>
    <property type="project" value="TreeGrafter"/>
</dbReference>
<dbReference type="PANTHER" id="PTHR34387:SF1">
    <property type="entry name" value="PERIPLASMIC IMMUNOGENIC PROTEIN"/>
    <property type="match status" value="1"/>
</dbReference>
<reference evidence="1" key="1">
    <citation type="submission" date="2019-08" db="EMBL/GenBank/DDBJ databases">
        <authorList>
            <person name="Kucharzyk K."/>
            <person name="Murdoch R.W."/>
            <person name="Higgins S."/>
            <person name="Loffler F."/>
        </authorList>
    </citation>
    <scope>NUCLEOTIDE SEQUENCE</scope>
</reference>
<dbReference type="Pfam" id="PF04402">
    <property type="entry name" value="SIMPL"/>
    <property type="match status" value="1"/>
</dbReference>
<name>A0A645A898_9ZZZZ</name>
<organism evidence="1">
    <name type="scientific">bioreactor metagenome</name>
    <dbReference type="NCBI Taxonomy" id="1076179"/>
    <lineage>
        <taxon>unclassified sequences</taxon>
        <taxon>metagenomes</taxon>
        <taxon>ecological metagenomes</taxon>
    </lineage>
</organism>
<sequence length="232" mass="26094">MKRTALALIFLFSVLTIYSQEYTKENIRYVEVNGKAEKEFVPDQIYTKLVITEADTKGKKSLEKIEKDLFKDLTNAGIDPQKNITISDMQSDLEKFLLRKDNIAATREYIIMVTSSGQLAELFGIIKKHELTDITVTHAKLSDPESAGRQLIKEAAENARKNAEAIAAGLGQQLGKAIYAQSYSGFQGQLFVNTASRSLKTQEMVAMDSSYELPDFRKIKLTHSVTVRFELE</sequence>
<dbReference type="Gene3D" id="3.30.110.170">
    <property type="entry name" value="Protein of unknown function (DUF541), domain 1"/>
    <property type="match status" value="1"/>
</dbReference>
<dbReference type="InterPro" id="IPR052022">
    <property type="entry name" value="26kDa_periplasmic_antigen"/>
</dbReference>
<comment type="caution">
    <text evidence="1">The sequence shown here is derived from an EMBL/GenBank/DDBJ whole genome shotgun (WGS) entry which is preliminary data.</text>
</comment>
<evidence type="ECO:0000313" key="1">
    <source>
        <dbReference type="EMBL" id="MPM49146.1"/>
    </source>
</evidence>
<dbReference type="InterPro" id="IPR007497">
    <property type="entry name" value="SIMPL/DUF541"/>
</dbReference>
<dbReference type="PANTHER" id="PTHR34387">
    <property type="entry name" value="SLR1258 PROTEIN"/>
    <property type="match status" value="1"/>
</dbReference>
<dbReference type="AlphaFoldDB" id="A0A645A898"/>
<gene>
    <name evidence="1" type="ORF">SDC9_95874</name>
</gene>
<dbReference type="EMBL" id="VSSQ01012397">
    <property type="protein sequence ID" value="MPM49146.1"/>
    <property type="molecule type" value="Genomic_DNA"/>
</dbReference>
<accession>A0A645A898</accession>
<protein>
    <recommendedName>
        <fullName evidence="2">SIMPL domain-containing protein</fullName>
    </recommendedName>
</protein>